<keyword evidence="6" id="KW-1185">Reference proteome</keyword>
<dbReference type="EMBL" id="FOLB01000002">
    <property type="protein sequence ID" value="SFB91617.1"/>
    <property type="molecule type" value="Genomic_DNA"/>
</dbReference>
<dbReference type="PANTHER" id="PTHR43537:SF5">
    <property type="entry name" value="UXU OPERON TRANSCRIPTIONAL REGULATOR"/>
    <property type="match status" value="1"/>
</dbReference>
<dbReference type="InterPro" id="IPR036390">
    <property type="entry name" value="WH_DNA-bd_sf"/>
</dbReference>
<keyword evidence="2" id="KW-0238">DNA-binding</keyword>
<proteinExistence type="predicted"/>
<dbReference type="PROSITE" id="PS50949">
    <property type="entry name" value="HTH_GNTR"/>
    <property type="match status" value="1"/>
</dbReference>
<evidence type="ECO:0000256" key="2">
    <source>
        <dbReference type="ARBA" id="ARBA00023125"/>
    </source>
</evidence>
<accession>A0A1I1EXB8</accession>
<dbReference type="Proteomes" id="UP000198832">
    <property type="component" value="Unassembled WGS sequence"/>
</dbReference>
<dbReference type="Pfam" id="PF00392">
    <property type="entry name" value="GntR"/>
    <property type="match status" value="1"/>
</dbReference>
<dbReference type="SUPFAM" id="SSF48008">
    <property type="entry name" value="GntR ligand-binding domain-like"/>
    <property type="match status" value="1"/>
</dbReference>
<protein>
    <submittedName>
        <fullName evidence="5">GntR family transcriptional regulator, transcriptional repressor for pyruvate dehydrogenase complex</fullName>
    </submittedName>
</protein>
<dbReference type="Pfam" id="PF07729">
    <property type="entry name" value="FCD"/>
    <property type="match status" value="1"/>
</dbReference>
<evidence type="ECO:0000313" key="5">
    <source>
        <dbReference type="EMBL" id="SFB91617.1"/>
    </source>
</evidence>
<organism evidence="5 6">
    <name type="scientific">Nocardioides terrae</name>
    <dbReference type="NCBI Taxonomy" id="574651"/>
    <lineage>
        <taxon>Bacteria</taxon>
        <taxon>Bacillati</taxon>
        <taxon>Actinomycetota</taxon>
        <taxon>Actinomycetes</taxon>
        <taxon>Propionibacteriales</taxon>
        <taxon>Nocardioidaceae</taxon>
        <taxon>Nocardioides</taxon>
    </lineage>
</organism>
<evidence type="ECO:0000259" key="4">
    <source>
        <dbReference type="PROSITE" id="PS50949"/>
    </source>
</evidence>
<dbReference type="SMART" id="SM00345">
    <property type="entry name" value="HTH_GNTR"/>
    <property type="match status" value="1"/>
</dbReference>
<dbReference type="RefSeq" id="WP_245750120.1">
    <property type="nucleotide sequence ID" value="NZ_FOLB01000002.1"/>
</dbReference>
<dbReference type="InterPro" id="IPR011711">
    <property type="entry name" value="GntR_C"/>
</dbReference>
<reference evidence="5 6" key="1">
    <citation type="submission" date="2016-10" db="EMBL/GenBank/DDBJ databases">
        <authorList>
            <person name="de Groot N.N."/>
        </authorList>
    </citation>
    <scope>NUCLEOTIDE SEQUENCE [LARGE SCALE GENOMIC DNA]</scope>
    <source>
        <strain evidence="5 6">CGMCC 1.7056</strain>
    </source>
</reference>
<name>A0A1I1EXB8_9ACTN</name>
<dbReference type="InterPro" id="IPR000524">
    <property type="entry name" value="Tscrpt_reg_HTH_GntR"/>
</dbReference>
<gene>
    <name evidence="5" type="ORF">SAMN04487968_102281</name>
</gene>
<keyword evidence="3" id="KW-0804">Transcription</keyword>
<sequence>MPEPHAPHTASSRGGLPRALPRTRLYEQVAEQISRWIADNGLVAGDRLPPERELAQHLGVSRATLSQALVALEVVGAVAVRHGDGTVVRLDTPGRIADAVRAHLHRLPDIIDTRDALETKTAGLAAIRRTDDDLARIDEALEAMAADIDAGGRGVEADERFHAAVTTAAQSPLLARLMAEIAELVRETRLESLSQPGRPRDSLAGHRAVAEAIRAGEEEAAARAMHAHVRMVSDVAILRPGEGGAGATPAT</sequence>
<feature type="domain" description="HTH gntR-type" evidence="4">
    <location>
        <begin position="23"/>
        <end position="91"/>
    </location>
</feature>
<dbReference type="Gene3D" id="1.10.10.10">
    <property type="entry name" value="Winged helix-like DNA-binding domain superfamily/Winged helix DNA-binding domain"/>
    <property type="match status" value="1"/>
</dbReference>
<evidence type="ECO:0000256" key="3">
    <source>
        <dbReference type="ARBA" id="ARBA00023163"/>
    </source>
</evidence>
<dbReference type="PANTHER" id="PTHR43537">
    <property type="entry name" value="TRANSCRIPTIONAL REGULATOR, GNTR FAMILY"/>
    <property type="match status" value="1"/>
</dbReference>
<dbReference type="AlphaFoldDB" id="A0A1I1EXB8"/>
<keyword evidence="5" id="KW-0670">Pyruvate</keyword>
<dbReference type="InterPro" id="IPR036388">
    <property type="entry name" value="WH-like_DNA-bd_sf"/>
</dbReference>
<dbReference type="CDD" id="cd07377">
    <property type="entry name" value="WHTH_GntR"/>
    <property type="match status" value="1"/>
</dbReference>
<dbReference type="GO" id="GO:0003677">
    <property type="term" value="F:DNA binding"/>
    <property type="evidence" value="ECO:0007669"/>
    <property type="project" value="UniProtKB-KW"/>
</dbReference>
<evidence type="ECO:0000313" key="6">
    <source>
        <dbReference type="Proteomes" id="UP000198832"/>
    </source>
</evidence>
<evidence type="ECO:0000256" key="1">
    <source>
        <dbReference type="ARBA" id="ARBA00023015"/>
    </source>
</evidence>
<dbReference type="SMART" id="SM00895">
    <property type="entry name" value="FCD"/>
    <property type="match status" value="1"/>
</dbReference>
<dbReference type="GO" id="GO:0003700">
    <property type="term" value="F:DNA-binding transcription factor activity"/>
    <property type="evidence" value="ECO:0007669"/>
    <property type="project" value="InterPro"/>
</dbReference>
<keyword evidence="1" id="KW-0805">Transcription regulation</keyword>
<dbReference type="PRINTS" id="PR00035">
    <property type="entry name" value="HTHGNTR"/>
</dbReference>
<dbReference type="SUPFAM" id="SSF46785">
    <property type="entry name" value="Winged helix' DNA-binding domain"/>
    <property type="match status" value="1"/>
</dbReference>
<dbReference type="Gene3D" id="1.20.120.530">
    <property type="entry name" value="GntR ligand-binding domain-like"/>
    <property type="match status" value="1"/>
</dbReference>
<dbReference type="STRING" id="574651.SAMN04487968_102281"/>
<dbReference type="InterPro" id="IPR008920">
    <property type="entry name" value="TF_FadR/GntR_C"/>
</dbReference>